<dbReference type="OrthoDB" id="1491115at2"/>
<protein>
    <submittedName>
        <fullName evidence="1">DUF2252 domain-containing protein</fullName>
    </submittedName>
</protein>
<dbReference type="EMBL" id="VCIW01000016">
    <property type="protein sequence ID" value="TLS50227.1"/>
    <property type="molecule type" value="Genomic_DNA"/>
</dbReference>
<evidence type="ECO:0000313" key="2">
    <source>
        <dbReference type="Proteomes" id="UP000309676"/>
    </source>
</evidence>
<name>A0A5R9G1K9_9BACL</name>
<accession>A0A5R9G1K9</accession>
<proteinExistence type="predicted"/>
<sequence length="457" mass="53124">MNRYNPERIRKMRSTIRAQIVEAILDDFDEGLMELSTEARAAKYKKMAESAFRFFRGSAYLFYFDVAHVPFPYHTPTDKPTWIQGDLHFENFGAFRSGSGEIVYDINDFDEGYLGSYLYDLLRMSVSIKLVCETLQFDEEQTDEAIHTYLKSYNKQIRRFAARKDDMQSMQFTAEHTSGPIRKLLKKQESRSAGAFLEEVTERTSALRKFSRTAELVPAEAEERDELKTSWREYLMTLNESARVADEMFYAIKDVAVKHGSGTASIGLDRYYVLIEGHRDPEGTDDIVLEAKEVRAPVPAYFLPYSEPFWERYAHHGRRVAATQRAMQHAADPFLGWFTIADRHFYVRERSPFKKRLKLEKIRTHDDLLTTLKLMGRITAKIHSRADNELRDREGILDYHAEAEIAEAMGPDPDKFADTLSLWAMNYAAQVHEDYGIFRQLVQRRFEGRQLENSESV</sequence>
<gene>
    <name evidence="1" type="ORF">FE782_21415</name>
</gene>
<dbReference type="PANTHER" id="PTHR39441">
    <property type="entry name" value="DUF2252 DOMAIN-CONTAINING PROTEIN"/>
    <property type="match status" value="1"/>
</dbReference>
<dbReference type="InterPro" id="IPR018721">
    <property type="entry name" value="DUF2252"/>
</dbReference>
<dbReference type="RefSeq" id="WP_138196381.1">
    <property type="nucleotide sequence ID" value="NZ_VCIW01000016.1"/>
</dbReference>
<dbReference type="Proteomes" id="UP000309676">
    <property type="component" value="Unassembled WGS sequence"/>
</dbReference>
<dbReference type="Pfam" id="PF10009">
    <property type="entry name" value="DUF2252"/>
    <property type="match status" value="1"/>
</dbReference>
<organism evidence="1 2">
    <name type="scientific">Paenibacillus antri</name>
    <dbReference type="NCBI Taxonomy" id="2582848"/>
    <lineage>
        <taxon>Bacteria</taxon>
        <taxon>Bacillati</taxon>
        <taxon>Bacillota</taxon>
        <taxon>Bacilli</taxon>
        <taxon>Bacillales</taxon>
        <taxon>Paenibacillaceae</taxon>
        <taxon>Paenibacillus</taxon>
    </lineage>
</organism>
<evidence type="ECO:0000313" key="1">
    <source>
        <dbReference type="EMBL" id="TLS50227.1"/>
    </source>
</evidence>
<keyword evidence="2" id="KW-1185">Reference proteome</keyword>
<reference evidence="1 2" key="1">
    <citation type="submission" date="2019-05" db="EMBL/GenBank/DDBJ databases">
        <authorList>
            <person name="Narsing Rao M.P."/>
            <person name="Li W.J."/>
        </authorList>
    </citation>
    <scope>NUCLEOTIDE SEQUENCE [LARGE SCALE GENOMIC DNA]</scope>
    <source>
        <strain evidence="1 2">SYSU_K30003</strain>
    </source>
</reference>
<comment type="caution">
    <text evidence="1">The sequence shown here is derived from an EMBL/GenBank/DDBJ whole genome shotgun (WGS) entry which is preliminary data.</text>
</comment>
<dbReference type="PANTHER" id="PTHR39441:SF1">
    <property type="entry name" value="DUF2252 DOMAIN-CONTAINING PROTEIN"/>
    <property type="match status" value="1"/>
</dbReference>
<dbReference type="AlphaFoldDB" id="A0A5R9G1K9"/>